<dbReference type="SMART" id="SM00642">
    <property type="entry name" value="Aamy"/>
    <property type="match status" value="1"/>
</dbReference>
<feature type="domain" description="Glycosyl hydrolase family 13 catalytic" evidence="3">
    <location>
        <begin position="29"/>
        <end position="455"/>
    </location>
</feature>
<protein>
    <submittedName>
        <fullName evidence="4">Glycoside hydrolase superfamily</fullName>
    </submittedName>
</protein>
<keyword evidence="5" id="KW-1185">Reference proteome</keyword>
<dbReference type="InterPro" id="IPR006047">
    <property type="entry name" value="GH13_cat_dom"/>
</dbReference>
<name>A0ABR4INZ7_9EURO</name>
<dbReference type="PANTHER" id="PTHR10357">
    <property type="entry name" value="ALPHA-AMYLASE FAMILY MEMBER"/>
    <property type="match status" value="1"/>
</dbReference>
<dbReference type="PANTHER" id="PTHR10357:SF232">
    <property type="entry name" value="GLYCOSYL HYDROLASE FAMILY 13 CATALYTIC DOMAIN-CONTAINING PROTEIN"/>
    <property type="match status" value="1"/>
</dbReference>
<dbReference type="InterPro" id="IPR045857">
    <property type="entry name" value="O16G_dom_2"/>
</dbReference>
<dbReference type="SUPFAM" id="SSF51011">
    <property type="entry name" value="Glycosyl hydrolase domain"/>
    <property type="match status" value="1"/>
</dbReference>
<comment type="caution">
    <text evidence="4">The sequence shown here is derived from an EMBL/GenBank/DDBJ whole genome shotgun (WGS) entry which is preliminary data.</text>
</comment>
<accession>A0ABR4INZ7</accession>
<dbReference type="Gene3D" id="2.60.40.1180">
    <property type="entry name" value="Golgi alpha-mannosidase II"/>
    <property type="match status" value="1"/>
</dbReference>
<dbReference type="SUPFAM" id="SSF51445">
    <property type="entry name" value="(Trans)glycosidases"/>
    <property type="match status" value="1"/>
</dbReference>
<keyword evidence="4" id="KW-0378">Hydrolase</keyword>
<keyword evidence="2" id="KW-0462">Maltose metabolism</keyword>
<dbReference type="InterPro" id="IPR017853">
    <property type="entry name" value="GH"/>
</dbReference>
<comment type="similarity">
    <text evidence="1">Belongs to the glycosyl hydrolase 13 family.</text>
</comment>
<dbReference type="EMBL" id="JBFXLS010000016">
    <property type="protein sequence ID" value="KAL2829480.1"/>
    <property type="molecule type" value="Genomic_DNA"/>
</dbReference>
<dbReference type="InterPro" id="IPR013780">
    <property type="entry name" value="Glyco_hydro_b"/>
</dbReference>
<dbReference type="Gene3D" id="3.90.400.10">
    <property type="entry name" value="Oligo-1,6-glucosidase, Domain 2"/>
    <property type="match status" value="1"/>
</dbReference>
<evidence type="ECO:0000259" key="3">
    <source>
        <dbReference type="SMART" id="SM00642"/>
    </source>
</evidence>
<dbReference type="Proteomes" id="UP001610335">
    <property type="component" value="Unassembled WGS sequence"/>
</dbReference>
<dbReference type="Gene3D" id="3.20.20.80">
    <property type="entry name" value="Glycosidases"/>
    <property type="match status" value="1"/>
</dbReference>
<evidence type="ECO:0000313" key="4">
    <source>
        <dbReference type="EMBL" id="KAL2829480.1"/>
    </source>
</evidence>
<gene>
    <name evidence="4" type="ORF">BDW59DRAFT_178445</name>
</gene>
<evidence type="ECO:0000256" key="1">
    <source>
        <dbReference type="ARBA" id="ARBA00008061"/>
    </source>
</evidence>
<organism evidence="4 5">
    <name type="scientific">Aspergillus cavernicola</name>
    <dbReference type="NCBI Taxonomy" id="176166"/>
    <lineage>
        <taxon>Eukaryota</taxon>
        <taxon>Fungi</taxon>
        <taxon>Dikarya</taxon>
        <taxon>Ascomycota</taxon>
        <taxon>Pezizomycotina</taxon>
        <taxon>Eurotiomycetes</taxon>
        <taxon>Eurotiomycetidae</taxon>
        <taxon>Eurotiales</taxon>
        <taxon>Aspergillaceae</taxon>
        <taxon>Aspergillus</taxon>
        <taxon>Aspergillus subgen. Nidulantes</taxon>
    </lineage>
</organism>
<dbReference type="CDD" id="cd11333">
    <property type="entry name" value="AmyAc_SI_OligoGlu_DGase"/>
    <property type="match status" value="1"/>
</dbReference>
<proteinExistence type="inferred from homology"/>
<reference evidence="4 5" key="1">
    <citation type="submission" date="2024-07" db="EMBL/GenBank/DDBJ databases">
        <title>Section-level genome sequencing and comparative genomics of Aspergillus sections Usti and Cavernicolus.</title>
        <authorList>
            <consortium name="Lawrence Berkeley National Laboratory"/>
            <person name="Nybo J.L."/>
            <person name="Vesth T.C."/>
            <person name="Theobald S."/>
            <person name="Frisvad J.C."/>
            <person name="Larsen T.O."/>
            <person name="Kjaerboelling I."/>
            <person name="Rothschild-Mancinelli K."/>
            <person name="Lyhne E.K."/>
            <person name="Kogle M.E."/>
            <person name="Barry K."/>
            <person name="Clum A."/>
            <person name="Na H."/>
            <person name="Ledsgaard L."/>
            <person name="Lin J."/>
            <person name="Lipzen A."/>
            <person name="Kuo A."/>
            <person name="Riley R."/>
            <person name="Mondo S."/>
            <person name="LaButti K."/>
            <person name="Haridas S."/>
            <person name="Pangalinan J."/>
            <person name="Salamov A.A."/>
            <person name="Simmons B.A."/>
            <person name="Magnuson J.K."/>
            <person name="Chen J."/>
            <person name="Drula E."/>
            <person name="Henrissat B."/>
            <person name="Wiebenga A."/>
            <person name="Lubbers R.J."/>
            <person name="Gomes A.C."/>
            <person name="Makela M.R."/>
            <person name="Stajich J."/>
            <person name="Grigoriev I.V."/>
            <person name="Mortensen U.H."/>
            <person name="De vries R.P."/>
            <person name="Baker S.E."/>
            <person name="Andersen M.R."/>
        </authorList>
    </citation>
    <scope>NUCLEOTIDE SEQUENCE [LARGE SCALE GENOMIC DNA]</scope>
    <source>
        <strain evidence="4 5">CBS 600.67</strain>
    </source>
</reference>
<dbReference type="Pfam" id="PF00128">
    <property type="entry name" value="Alpha-amylase"/>
    <property type="match status" value="1"/>
</dbReference>
<evidence type="ECO:0000313" key="5">
    <source>
        <dbReference type="Proteomes" id="UP001610335"/>
    </source>
</evidence>
<dbReference type="GO" id="GO:0016787">
    <property type="term" value="F:hydrolase activity"/>
    <property type="evidence" value="ECO:0007669"/>
    <property type="project" value="UniProtKB-KW"/>
</dbReference>
<sequence length="600" mass="69864">MASTKNTPFFIPTANAVDNKWWREATIYQIYPRSFCDSNGDGIGDIPGIITKIPYLKNLGVNVLWLCPIYVSPQHDMGYDIADYQAINPDYGTMEDWQRLRDEVHKVGMKLIMDLVVNHTSIEHKWFVESRASRENPKRDWYYWRPARLGNKGERLPPNNWRSFFGTGSAWEWDEGSQEFYLRIFTKEQPDLNWENPDVRTAVHDIVNFWLENGIDGFRVDAINYIAKTPNLPDAPITDPTTYHQPAMHLYLNIATVHTYLRDLNLATFARYSSTMTVGETPYVPATQMALDYVHPSRKEFDMIFQWEHMDIDRVPNTLLGWKPWALPELKQIFNRWQTLMYDHGGWNSLYMENHDQGRSVSRFGSDRTPEFRKLSAKMLAMFLSTLSGTLYIFQGQELGMANIKGWEVEEYNDVVTLTYIREEKEKRVRESGNPSPDISDLLNDIQKKGRDNGRTPMPWSGNAPHADFTTGTPWMTLNPDFRDCNAAAAVEDKTSVFYFWKELLRIRSEWKTLVYGGFRLLAPDDMRVFAYLRVRPGAKAAVVVLNFSSERVEWNVPEEASNLMDCRLVYGNYDSVEEFGACLILRAWECRLYEYEHLH</sequence>
<evidence type="ECO:0000256" key="2">
    <source>
        <dbReference type="ARBA" id="ARBA00026248"/>
    </source>
</evidence>